<gene>
    <name evidence="1" type="ORF">BOKJ2_LOCUS12501</name>
</gene>
<name>A0A811LLV0_9BILA</name>
<dbReference type="AlphaFoldDB" id="A0A811LLV0"/>
<organism evidence="1 2">
    <name type="scientific">Bursaphelenchus okinawaensis</name>
    <dbReference type="NCBI Taxonomy" id="465554"/>
    <lineage>
        <taxon>Eukaryota</taxon>
        <taxon>Metazoa</taxon>
        <taxon>Ecdysozoa</taxon>
        <taxon>Nematoda</taxon>
        <taxon>Chromadorea</taxon>
        <taxon>Rhabditida</taxon>
        <taxon>Tylenchina</taxon>
        <taxon>Tylenchomorpha</taxon>
        <taxon>Aphelenchoidea</taxon>
        <taxon>Aphelenchoididae</taxon>
        <taxon>Bursaphelenchus</taxon>
    </lineage>
</organism>
<sequence length="341" mass="39042">MDFKKLCYRNIIYRLDGETWATAFANTPTRRLDETIDTIPHLKLLEQSICCPHTGTIAVLLEKNHVLLTNIDFAKKVFELLDFQHLTGNITNVQLINKSTKLIIGTTHAYVVYDLINKTTVKVYPVSRHDACDGSTLHYYKNGILVDLYNQKEYKLETRRIPGLPTIKSADSYGYSKYVGYVDIEGNFLVINNKTGKKQALDINNWSYGDEILILDNVDQLIVDGSDYLKIYEDKHCSFVKKPGLPYNTFSLLNDILFQGDKSFLRRNQKTQGIDILKQILSSQILTNVFFVDTLPFVTTYYLSGKCGRKPLVHLDWSTGKPGSWFLDNIIRNQVFIQCLG</sequence>
<reference evidence="1" key="1">
    <citation type="submission" date="2020-09" db="EMBL/GenBank/DDBJ databases">
        <authorList>
            <person name="Kikuchi T."/>
        </authorList>
    </citation>
    <scope>NUCLEOTIDE SEQUENCE</scope>
    <source>
        <strain evidence="1">SH1</strain>
    </source>
</reference>
<proteinExistence type="predicted"/>
<dbReference type="EMBL" id="CAJFDH010000006">
    <property type="protein sequence ID" value="CAD5228084.1"/>
    <property type="molecule type" value="Genomic_DNA"/>
</dbReference>
<protein>
    <submittedName>
        <fullName evidence="1">Uncharacterized protein</fullName>
    </submittedName>
</protein>
<keyword evidence="2" id="KW-1185">Reference proteome</keyword>
<evidence type="ECO:0000313" key="2">
    <source>
        <dbReference type="Proteomes" id="UP000614601"/>
    </source>
</evidence>
<evidence type="ECO:0000313" key="1">
    <source>
        <dbReference type="EMBL" id="CAD5228084.1"/>
    </source>
</evidence>
<dbReference type="EMBL" id="CAJFCW020000006">
    <property type="protein sequence ID" value="CAG9124097.1"/>
    <property type="molecule type" value="Genomic_DNA"/>
</dbReference>
<accession>A0A811LLV0</accession>
<comment type="caution">
    <text evidence="1">The sequence shown here is derived from an EMBL/GenBank/DDBJ whole genome shotgun (WGS) entry which is preliminary data.</text>
</comment>
<dbReference type="Proteomes" id="UP000614601">
    <property type="component" value="Unassembled WGS sequence"/>
</dbReference>
<dbReference type="Proteomes" id="UP000783686">
    <property type="component" value="Unassembled WGS sequence"/>
</dbReference>